<dbReference type="GO" id="GO:0005886">
    <property type="term" value="C:plasma membrane"/>
    <property type="evidence" value="ECO:0007669"/>
    <property type="project" value="UniProtKB-SubCell"/>
</dbReference>
<dbReference type="STRING" id="638301.HMPREF0444_0406"/>
<evidence type="ECO:0000256" key="5">
    <source>
        <dbReference type="ARBA" id="ARBA00022989"/>
    </source>
</evidence>
<keyword evidence="3" id="KW-1003">Cell membrane</keyword>
<keyword evidence="10" id="KW-1185">Reference proteome</keyword>
<evidence type="ECO:0000256" key="4">
    <source>
        <dbReference type="ARBA" id="ARBA00022692"/>
    </source>
</evidence>
<dbReference type="Gene3D" id="1.10.3720.10">
    <property type="entry name" value="MetI-like"/>
    <property type="match status" value="1"/>
</dbReference>
<dbReference type="RefSeq" id="WP_005605485.1">
    <property type="nucleotide sequence ID" value="NZ_CP102283.1"/>
</dbReference>
<feature type="transmembrane region" description="Helical" evidence="7">
    <location>
        <begin position="25"/>
        <end position="42"/>
    </location>
</feature>
<dbReference type="CDD" id="cd06261">
    <property type="entry name" value="TM_PBP2"/>
    <property type="match status" value="1"/>
</dbReference>
<dbReference type="InterPro" id="IPR005769">
    <property type="entry name" value="PhnE/PtxC"/>
</dbReference>
<dbReference type="GO" id="GO:0015416">
    <property type="term" value="F:ABC-type phosphonate transporter activity"/>
    <property type="evidence" value="ECO:0007669"/>
    <property type="project" value="InterPro"/>
</dbReference>
<keyword evidence="5 7" id="KW-1133">Transmembrane helix</keyword>
<dbReference type="Proteomes" id="UP000005926">
    <property type="component" value="Unassembled WGS sequence"/>
</dbReference>
<evidence type="ECO:0000313" key="10">
    <source>
        <dbReference type="Proteomes" id="UP000005926"/>
    </source>
</evidence>
<dbReference type="GeneID" id="78413261"/>
<dbReference type="AlphaFoldDB" id="C8NER1"/>
<dbReference type="SUPFAM" id="SSF161098">
    <property type="entry name" value="MetI-like"/>
    <property type="match status" value="1"/>
</dbReference>
<keyword evidence="2 7" id="KW-0813">Transport</keyword>
<evidence type="ECO:0000313" key="9">
    <source>
        <dbReference type="EMBL" id="EEW37893.1"/>
    </source>
</evidence>
<feature type="transmembrane region" description="Helical" evidence="7">
    <location>
        <begin position="246"/>
        <end position="267"/>
    </location>
</feature>
<dbReference type="NCBIfam" id="TIGR01097">
    <property type="entry name" value="PhnE"/>
    <property type="match status" value="1"/>
</dbReference>
<comment type="subcellular location">
    <subcellularLocation>
        <location evidence="1 7">Cell membrane</location>
        <topology evidence="1 7">Multi-pass membrane protein</topology>
    </subcellularLocation>
</comment>
<feature type="domain" description="ABC transmembrane type-1" evidence="8">
    <location>
        <begin position="81"/>
        <end position="264"/>
    </location>
</feature>
<evidence type="ECO:0000256" key="6">
    <source>
        <dbReference type="ARBA" id="ARBA00023136"/>
    </source>
</evidence>
<evidence type="ECO:0000259" key="8">
    <source>
        <dbReference type="PROSITE" id="PS50928"/>
    </source>
</evidence>
<gene>
    <name evidence="9" type="primary">phnE</name>
    <name evidence="9" type="ORF">HMPREF0444_0406</name>
</gene>
<dbReference type="PANTHER" id="PTHR30043:SF1">
    <property type="entry name" value="ABC TRANSPORT SYSTEM PERMEASE PROTEIN P69"/>
    <property type="match status" value="1"/>
</dbReference>
<keyword evidence="4 7" id="KW-0812">Transmembrane</keyword>
<dbReference type="Pfam" id="PF00528">
    <property type="entry name" value="BPD_transp_1"/>
    <property type="match status" value="1"/>
</dbReference>
<reference evidence="9 10" key="1">
    <citation type="submission" date="2009-08" db="EMBL/GenBank/DDBJ databases">
        <authorList>
            <person name="Muzny D."/>
            <person name="Qin X."/>
            <person name="Deng J."/>
            <person name="Jiang H."/>
            <person name="Liu Y."/>
            <person name="Qu J."/>
            <person name="Song X.-Z."/>
            <person name="Zhang L."/>
            <person name="Thornton R."/>
            <person name="Coyle M."/>
            <person name="Francisco L."/>
            <person name="Jackson L."/>
            <person name="Javaid M."/>
            <person name="Korchina V."/>
            <person name="Kovar C."/>
            <person name="Mata R."/>
            <person name="Mathew T."/>
            <person name="Ngo R."/>
            <person name="Nguyen L."/>
            <person name="Nguyen N."/>
            <person name="Okwuonu G."/>
            <person name="Ongeri F."/>
            <person name="Pham C."/>
            <person name="Simmons D."/>
            <person name="Wilczek-Boney K."/>
            <person name="Hale W."/>
            <person name="Jakkamsetti A."/>
            <person name="Pham P."/>
            <person name="Ruth R."/>
            <person name="San Lucas F."/>
            <person name="Warren J."/>
            <person name="Zhang J."/>
            <person name="Zhao Z."/>
            <person name="Zhou C."/>
            <person name="Zhu D."/>
            <person name="Lee S."/>
            <person name="Bess C."/>
            <person name="Blankenburg K."/>
            <person name="Forbes L."/>
            <person name="Fu Q."/>
            <person name="Gubbala S."/>
            <person name="Hirani K."/>
            <person name="Jayaseelan J.C."/>
            <person name="Lara F."/>
            <person name="Munidasa M."/>
            <person name="Palculict T."/>
            <person name="Patil S."/>
            <person name="Pu L.-L."/>
            <person name="Saada N."/>
            <person name="Tang L."/>
            <person name="Weissenberger G."/>
            <person name="Zhu Y."/>
            <person name="Hemphill L."/>
            <person name="Shang Y."/>
            <person name="Youmans B."/>
            <person name="Ayvaz T."/>
            <person name="Ross M."/>
            <person name="Santibanez J."/>
            <person name="Aqrawi P."/>
            <person name="Gross S."/>
            <person name="Joshi V."/>
            <person name="Fowler G."/>
            <person name="Nazareth L."/>
            <person name="Reid J."/>
            <person name="Worley K."/>
            <person name="Petrosino J."/>
            <person name="Highlander S."/>
            <person name="Gibbs R."/>
        </authorList>
    </citation>
    <scope>NUCLEOTIDE SEQUENCE [LARGE SCALE GENOMIC DNA]</scope>
    <source>
        <strain evidence="9 10">ATCC 49175</strain>
    </source>
</reference>
<dbReference type="EMBL" id="ACKZ01000009">
    <property type="protein sequence ID" value="EEW37893.1"/>
    <property type="molecule type" value="Genomic_DNA"/>
</dbReference>
<proteinExistence type="inferred from homology"/>
<comment type="caution">
    <text evidence="9">The sequence shown here is derived from an EMBL/GenBank/DDBJ whole genome shotgun (WGS) entry which is preliminary data.</text>
</comment>
<comment type="similarity">
    <text evidence="7">Belongs to the binding-protein-dependent transport system permease family.</text>
</comment>
<dbReference type="PROSITE" id="PS50928">
    <property type="entry name" value="ABC_TM1"/>
    <property type="match status" value="1"/>
</dbReference>
<dbReference type="eggNOG" id="COG3639">
    <property type="taxonomic scope" value="Bacteria"/>
</dbReference>
<keyword evidence="6 7" id="KW-0472">Membrane</keyword>
<evidence type="ECO:0000256" key="3">
    <source>
        <dbReference type="ARBA" id="ARBA00022475"/>
    </source>
</evidence>
<feature type="transmembrane region" description="Helical" evidence="7">
    <location>
        <begin position="216"/>
        <end position="234"/>
    </location>
</feature>
<dbReference type="HOGENOM" id="CLU_064254_1_2_9"/>
<protein>
    <submittedName>
        <fullName evidence="9">Phosphonate ABC transporter, permease protein PhnE</fullName>
    </submittedName>
</protein>
<feature type="transmembrane region" description="Helical" evidence="7">
    <location>
        <begin position="132"/>
        <end position="157"/>
    </location>
</feature>
<evidence type="ECO:0000256" key="1">
    <source>
        <dbReference type="ARBA" id="ARBA00004651"/>
    </source>
</evidence>
<dbReference type="InterPro" id="IPR035906">
    <property type="entry name" value="MetI-like_sf"/>
</dbReference>
<feature type="transmembrane region" description="Helical" evidence="7">
    <location>
        <begin position="89"/>
        <end position="111"/>
    </location>
</feature>
<name>C8NER1_9LACT</name>
<dbReference type="InterPro" id="IPR000515">
    <property type="entry name" value="MetI-like"/>
</dbReference>
<dbReference type="PANTHER" id="PTHR30043">
    <property type="entry name" value="PHOSPHONATES TRANSPORT SYSTEM PERMEASE PROTEIN"/>
    <property type="match status" value="1"/>
</dbReference>
<sequence length="272" mass="29782">MKLSKLFAPKEYTLENGTTVREPRSKAIIITILLLVAMYYAGKVTGFNFKTLMQRGGQFFVMIGRMFPPNWEYSSSIWSPLIDTIKMSLLGSLLGSILVIPFAIIASSNIVKNKFVISLSRLFLSVVRTLPTLVTALIATYIFGLGTLAGTFAIATYTFAYCGKQLYEQIETVDMGAFEAAEALGATKGKAFSSAIIPQILPGYLASSLYCFEGNVRYASILGYVGAGGIGIILNENLGWREYSNVGMILVILFLTVVIIESVSYYLRTKLA</sequence>
<evidence type="ECO:0000256" key="7">
    <source>
        <dbReference type="RuleBase" id="RU363032"/>
    </source>
</evidence>
<organism evidence="9 10">
    <name type="scientific">Granulicatella adiacens ATCC 49175</name>
    <dbReference type="NCBI Taxonomy" id="638301"/>
    <lineage>
        <taxon>Bacteria</taxon>
        <taxon>Bacillati</taxon>
        <taxon>Bacillota</taxon>
        <taxon>Bacilli</taxon>
        <taxon>Lactobacillales</taxon>
        <taxon>Carnobacteriaceae</taxon>
        <taxon>Granulicatella</taxon>
    </lineage>
</organism>
<evidence type="ECO:0000256" key="2">
    <source>
        <dbReference type="ARBA" id="ARBA00022448"/>
    </source>
</evidence>
<accession>C8NER1</accession>